<dbReference type="Proteomes" id="UP000509458">
    <property type="component" value="Chromosome"/>
</dbReference>
<dbReference type="EMBL" id="LR812090">
    <property type="protein sequence ID" value="CAB9492169.1"/>
    <property type="molecule type" value="Genomic_DNA"/>
</dbReference>
<accession>A0A6T9XUR9</accession>
<organism evidence="1 2">
    <name type="scientific">Alteromonas macleodii</name>
    <name type="common">Pseudoalteromonas macleodii</name>
    <dbReference type="NCBI Taxonomy" id="28108"/>
    <lineage>
        <taxon>Bacteria</taxon>
        <taxon>Pseudomonadati</taxon>
        <taxon>Pseudomonadota</taxon>
        <taxon>Gammaproteobacteria</taxon>
        <taxon>Alteromonadales</taxon>
        <taxon>Alteromonadaceae</taxon>
        <taxon>Alteromonas/Salinimonas group</taxon>
        <taxon>Alteromonas</taxon>
    </lineage>
</organism>
<gene>
    <name evidence="1" type="ORF">ALFOR1_10102</name>
</gene>
<dbReference type="AlphaFoldDB" id="A0A6T9XUR9"/>
<dbReference type="RefSeq" id="WP_332066554.1">
    <property type="nucleotide sequence ID" value="NZ_LR812090.1"/>
</dbReference>
<evidence type="ECO:0000313" key="1">
    <source>
        <dbReference type="EMBL" id="CAB9492169.1"/>
    </source>
</evidence>
<evidence type="ECO:0000313" key="2">
    <source>
        <dbReference type="Proteomes" id="UP000509458"/>
    </source>
</evidence>
<reference evidence="1 2" key="1">
    <citation type="submission" date="2020-06" db="EMBL/GenBank/DDBJ databases">
        <authorList>
            <person name="Duchaud E."/>
        </authorList>
    </citation>
    <scope>NUCLEOTIDE SEQUENCE [LARGE SCALE GENOMIC DNA]</scope>
    <source>
        <strain evidence="1">Alteromonas fortis</strain>
    </source>
</reference>
<protein>
    <submittedName>
        <fullName evidence="1">Uncharacterized protein</fullName>
    </submittedName>
</protein>
<sequence>MDYEKYYEPLKAVHSADFNLCFYCGCEASCSDYIPPINFIHDWRDASRDADFISVPSCTECRDLLRKQNIGSLDLRIDTLKGLLADKYEKAIRVFNHWSDEEIQEMDASFQRSLEGGSNLGKEAITRVRFAGFDYEVNGSITRVTKPEKRLVKVFEHEFDSFKEALEFACLTYQIKKSKLSQLYFESGESFEKAIENFHYTMKLQELENEIKQPCQKFAKQYKQNSDFVLRTVMKYMIEDEELEVNMALAKLGQRYVKGFKAVV</sequence>
<proteinExistence type="predicted"/>
<name>A0A6T9XUR9_ALTMA</name>